<feature type="region of interest" description="Disordered" evidence="1">
    <location>
        <begin position="1"/>
        <end position="24"/>
    </location>
</feature>
<comment type="caution">
    <text evidence="2">The sequence shown here is derived from an EMBL/GenBank/DDBJ whole genome shotgun (WGS) entry which is preliminary data.</text>
</comment>
<dbReference type="AlphaFoldDB" id="A0AA43TRH5"/>
<keyword evidence="3" id="KW-1185">Reference proteome</keyword>
<sequence>MAPGISRSRLLPGTGVPNDHRPIEPRLPRHLSRLFHKCVRALQSCLGCASIVFITLITLSQVRQTTNHINPMIILPGMFTPDQEAKIREANSISKAIIDDMLELTQFLREQRPQGFALTFMYFVDYRASRIHIQDWLRPVHRIIYTPNYKLPFLFRLITKPSDNLSEWLKQAVSTGHT</sequence>
<name>A0AA43TRH5_9LECA</name>
<accession>A0AA43TRH5</accession>
<evidence type="ECO:0000256" key="1">
    <source>
        <dbReference type="SAM" id="MobiDB-lite"/>
    </source>
</evidence>
<protein>
    <submittedName>
        <fullName evidence="2">Uncharacterized protein</fullName>
    </submittedName>
</protein>
<dbReference type="Proteomes" id="UP001161017">
    <property type="component" value="Unassembled WGS sequence"/>
</dbReference>
<gene>
    <name evidence="2" type="ORF">OHK93_003832</name>
</gene>
<proteinExistence type="predicted"/>
<dbReference type="EMBL" id="JAPUFD010000002">
    <property type="protein sequence ID" value="MDI1485643.1"/>
    <property type="molecule type" value="Genomic_DNA"/>
</dbReference>
<reference evidence="2" key="1">
    <citation type="journal article" date="2023" name="Genome Biol. Evol.">
        <title>First Whole Genome Sequence and Flow Cytometry Genome Size Data for the Lichen-Forming Fungus Ramalina farinacea (Ascomycota).</title>
        <authorList>
            <person name="Llewellyn T."/>
            <person name="Mian S."/>
            <person name="Hill R."/>
            <person name="Leitch I.J."/>
            <person name="Gaya E."/>
        </authorList>
    </citation>
    <scope>NUCLEOTIDE SEQUENCE</scope>
    <source>
        <strain evidence="2">LIQ254RAFAR</strain>
    </source>
</reference>
<evidence type="ECO:0000313" key="3">
    <source>
        <dbReference type="Proteomes" id="UP001161017"/>
    </source>
</evidence>
<organism evidence="2 3">
    <name type="scientific">Ramalina farinacea</name>
    <dbReference type="NCBI Taxonomy" id="258253"/>
    <lineage>
        <taxon>Eukaryota</taxon>
        <taxon>Fungi</taxon>
        <taxon>Dikarya</taxon>
        <taxon>Ascomycota</taxon>
        <taxon>Pezizomycotina</taxon>
        <taxon>Lecanoromycetes</taxon>
        <taxon>OSLEUM clade</taxon>
        <taxon>Lecanoromycetidae</taxon>
        <taxon>Lecanorales</taxon>
        <taxon>Lecanorineae</taxon>
        <taxon>Ramalinaceae</taxon>
        <taxon>Ramalina</taxon>
    </lineage>
</organism>
<evidence type="ECO:0000313" key="2">
    <source>
        <dbReference type="EMBL" id="MDI1485643.1"/>
    </source>
</evidence>